<dbReference type="Proteomes" id="UP000664303">
    <property type="component" value="Unassembled WGS sequence"/>
</dbReference>
<evidence type="ECO:0000313" key="3">
    <source>
        <dbReference type="Proteomes" id="UP000664303"/>
    </source>
</evidence>
<dbReference type="EMBL" id="JAFKCZ010000006">
    <property type="protein sequence ID" value="MBN7796695.1"/>
    <property type="molecule type" value="Genomic_DNA"/>
</dbReference>
<keyword evidence="3" id="KW-1185">Reference proteome</keyword>
<dbReference type="RefSeq" id="WP_206560148.1">
    <property type="nucleotide sequence ID" value="NZ_JAFKCZ010000006.1"/>
</dbReference>
<comment type="caution">
    <text evidence="2">The sequence shown here is derived from an EMBL/GenBank/DDBJ whole genome shotgun (WGS) entry which is preliminary data.</text>
</comment>
<gene>
    <name evidence="2" type="ORF">JYP50_08845</name>
</gene>
<evidence type="ECO:0000256" key="1">
    <source>
        <dbReference type="SAM" id="MobiDB-lite"/>
    </source>
</evidence>
<feature type="region of interest" description="Disordered" evidence="1">
    <location>
        <begin position="1"/>
        <end position="38"/>
    </location>
</feature>
<proteinExistence type="predicted"/>
<dbReference type="AlphaFoldDB" id="A0A939ILP0"/>
<accession>A0A939ILP0</accession>
<protein>
    <submittedName>
        <fullName evidence="2">Uncharacterized protein</fullName>
    </submittedName>
</protein>
<evidence type="ECO:0000313" key="2">
    <source>
        <dbReference type="EMBL" id="MBN7796695.1"/>
    </source>
</evidence>
<organism evidence="2 3">
    <name type="scientific">Parahaliea mediterranea</name>
    <dbReference type="NCBI Taxonomy" id="651086"/>
    <lineage>
        <taxon>Bacteria</taxon>
        <taxon>Pseudomonadati</taxon>
        <taxon>Pseudomonadota</taxon>
        <taxon>Gammaproteobacteria</taxon>
        <taxon>Cellvibrionales</taxon>
        <taxon>Halieaceae</taxon>
        <taxon>Parahaliea</taxon>
    </lineage>
</organism>
<sequence>MNNNTSSEKEQRMTSNPLSADQKASAGYEEIPEDAYKQNHIYRMLKGSSGNDRAA</sequence>
<reference evidence="2" key="1">
    <citation type="submission" date="2021-02" db="EMBL/GenBank/DDBJ databases">
        <title>PHA producing bacteria isolated from coastal sediment in Guangdong, Shenzhen.</title>
        <authorList>
            <person name="Zheng W."/>
            <person name="Yu S."/>
            <person name="Huang Y."/>
        </authorList>
    </citation>
    <scope>NUCLEOTIDE SEQUENCE</scope>
    <source>
        <strain evidence="2">TN14-10</strain>
    </source>
</reference>
<name>A0A939ILP0_9GAMM</name>